<keyword evidence="3" id="KW-0255">Endonuclease</keyword>
<dbReference type="EMBL" id="JABBKX010000003">
    <property type="protein sequence ID" value="NMJ41832.1"/>
    <property type="molecule type" value="Genomic_DNA"/>
</dbReference>
<comment type="caution">
    <text evidence="3">The sequence shown here is derived from an EMBL/GenBank/DDBJ whole genome shotgun (WGS) entry which is preliminary data.</text>
</comment>
<reference evidence="3 4" key="1">
    <citation type="submission" date="2020-03" db="EMBL/GenBank/DDBJ databases">
        <authorList>
            <person name="Sun Q."/>
        </authorList>
    </citation>
    <scope>NUCLEOTIDE SEQUENCE [LARGE SCALE GENOMIC DNA]</scope>
    <source>
        <strain evidence="3 4">JC162</strain>
    </source>
</reference>
<dbReference type="AlphaFoldDB" id="A0A848ECI7"/>
<feature type="domain" description="HNH nuclease" evidence="2">
    <location>
        <begin position="12"/>
        <end position="62"/>
    </location>
</feature>
<dbReference type="InterPro" id="IPR003615">
    <property type="entry name" value="HNH_nuc"/>
</dbReference>
<keyword evidence="3" id="KW-0540">Nuclease</keyword>
<dbReference type="GO" id="GO:0008270">
    <property type="term" value="F:zinc ion binding"/>
    <property type="evidence" value="ECO:0007669"/>
    <property type="project" value="InterPro"/>
</dbReference>
<evidence type="ECO:0000313" key="4">
    <source>
        <dbReference type="Proteomes" id="UP000548582"/>
    </source>
</evidence>
<evidence type="ECO:0000256" key="1">
    <source>
        <dbReference type="SAM" id="MobiDB-lite"/>
    </source>
</evidence>
<organism evidence="3 4">
    <name type="scientific">Neoroseomonas marina</name>
    <dbReference type="NCBI Taxonomy" id="1232220"/>
    <lineage>
        <taxon>Bacteria</taxon>
        <taxon>Pseudomonadati</taxon>
        <taxon>Pseudomonadota</taxon>
        <taxon>Alphaproteobacteria</taxon>
        <taxon>Acetobacterales</taxon>
        <taxon>Acetobacteraceae</taxon>
        <taxon>Neoroseomonas</taxon>
    </lineage>
</organism>
<evidence type="ECO:0000313" key="3">
    <source>
        <dbReference type="EMBL" id="NMJ41832.1"/>
    </source>
</evidence>
<dbReference type="GO" id="GO:0003676">
    <property type="term" value="F:nucleic acid binding"/>
    <property type="evidence" value="ECO:0007669"/>
    <property type="project" value="InterPro"/>
</dbReference>
<sequence>MTRFYGTAEWKALRAACLRAHPICATSGCGARSVVADHVIPRRQGGTDSLDNLVGRCLACHNARRGTAEPRLKGCGADGTPRDRAHWWNAGNLSGPGAATVWGEPKPVSSPPGRRGRR</sequence>
<dbReference type="Pfam" id="PF01844">
    <property type="entry name" value="HNH"/>
    <property type="match status" value="1"/>
</dbReference>
<keyword evidence="4" id="KW-1185">Reference proteome</keyword>
<dbReference type="Proteomes" id="UP000548582">
    <property type="component" value="Unassembled WGS sequence"/>
</dbReference>
<evidence type="ECO:0000259" key="2">
    <source>
        <dbReference type="SMART" id="SM00507"/>
    </source>
</evidence>
<dbReference type="GO" id="GO:0004519">
    <property type="term" value="F:endonuclease activity"/>
    <property type="evidence" value="ECO:0007669"/>
    <property type="project" value="UniProtKB-KW"/>
</dbReference>
<name>A0A848ECI7_9PROT</name>
<dbReference type="SMART" id="SM00507">
    <property type="entry name" value="HNHc"/>
    <property type="match status" value="1"/>
</dbReference>
<gene>
    <name evidence="3" type="ORF">GWK16_11310</name>
</gene>
<dbReference type="CDD" id="cd00085">
    <property type="entry name" value="HNHc"/>
    <property type="match status" value="1"/>
</dbReference>
<dbReference type="Gene3D" id="1.10.30.50">
    <property type="match status" value="1"/>
</dbReference>
<proteinExistence type="predicted"/>
<feature type="region of interest" description="Disordered" evidence="1">
    <location>
        <begin position="96"/>
        <end position="118"/>
    </location>
</feature>
<keyword evidence="3" id="KW-0378">Hydrolase</keyword>
<dbReference type="InterPro" id="IPR002711">
    <property type="entry name" value="HNH"/>
</dbReference>
<accession>A0A848ECI7</accession>
<protein>
    <submittedName>
        <fullName evidence="3">HNH endonuclease</fullName>
    </submittedName>
</protein>